<dbReference type="OrthoDB" id="9813074at2"/>
<feature type="transmembrane region" description="Helical" evidence="7">
    <location>
        <begin position="103"/>
        <end position="124"/>
    </location>
</feature>
<evidence type="ECO:0000313" key="10">
    <source>
        <dbReference type="Proteomes" id="UP000275719"/>
    </source>
</evidence>
<dbReference type="PANTHER" id="PTHR43731:SF14">
    <property type="entry name" value="PRESENILIN-ASSOCIATED RHOMBOID-LIKE PROTEIN, MITOCHONDRIAL"/>
    <property type="match status" value="1"/>
</dbReference>
<feature type="domain" description="Peptidase S54 rhomboid" evidence="8">
    <location>
        <begin position="39"/>
        <end position="181"/>
    </location>
</feature>
<keyword evidence="9" id="KW-0645">Protease</keyword>
<evidence type="ECO:0000256" key="5">
    <source>
        <dbReference type="ARBA" id="ARBA00022989"/>
    </source>
</evidence>
<keyword evidence="4" id="KW-0378">Hydrolase</keyword>
<dbReference type="GO" id="GO:0006508">
    <property type="term" value="P:proteolysis"/>
    <property type="evidence" value="ECO:0007669"/>
    <property type="project" value="UniProtKB-KW"/>
</dbReference>
<accession>A0A3P3W9A6</accession>
<dbReference type="InterPro" id="IPR022764">
    <property type="entry name" value="Peptidase_S54_rhomboid_dom"/>
</dbReference>
<sequence>MSEVLIAIIAIVCLVSYKGFNDRVFFDKYKFNVGAIQSGQKYRMFTSAFLHGDISHLIFNLLTLYFFAPVVIGYFGSISFLIVYFISLVCGSLLSLKIHEKQPYYSAIGASGAITGVLYAAILLNPDAQLGLFFVIPMPAYVFGIGYLLYSIYGMKQQNDLIGHTAHFGGAIGGLLSVLILDYRVLIVHYQMVILLLIPIVILYVMISKGKI</sequence>
<evidence type="ECO:0000313" key="9">
    <source>
        <dbReference type="EMBL" id="RRJ91284.1"/>
    </source>
</evidence>
<feature type="transmembrane region" description="Helical" evidence="7">
    <location>
        <begin position="130"/>
        <end position="149"/>
    </location>
</feature>
<comment type="similarity">
    <text evidence="2">Belongs to the peptidase S54 family.</text>
</comment>
<dbReference type="SUPFAM" id="SSF144091">
    <property type="entry name" value="Rhomboid-like"/>
    <property type="match status" value="1"/>
</dbReference>
<evidence type="ECO:0000256" key="4">
    <source>
        <dbReference type="ARBA" id="ARBA00022801"/>
    </source>
</evidence>
<evidence type="ECO:0000256" key="6">
    <source>
        <dbReference type="ARBA" id="ARBA00023136"/>
    </source>
</evidence>
<evidence type="ECO:0000259" key="8">
    <source>
        <dbReference type="Pfam" id="PF01694"/>
    </source>
</evidence>
<dbReference type="RefSeq" id="WP_125018552.1">
    <property type="nucleotide sequence ID" value="NZ_RQVQ01000011.1"/>
</dbReference>
<reference evidence="9 10" key="1">
    <citation type="submission" date="2018-11" db="EMBL/GenBank/DDBJ databases">
        <title>Flavobacterium sp. nov., YIM 102701-2 draft genome.</title>
        <authorList>
            <person name="Li G."/>
            <person name="Jiang Y."/>
        </authorList>
    </citation>
    <scope>NUCLEOTIDE SEQUENCE [LARGE SCALE GENOMIC DNA]</scope>
    <source>
        <strain evidence="9 10">YIM 102701-2</strain>
    </source>
</reference>
<dbReference type="Pfam" id="PF01694">
    <property type="entry name" value="Rhomboid"/>
    <property type="match status" value="1"/>
</dbReference>
<feature type="transmembrane region" description="Helical" evidence="7">
    <location>
        <begin position="187"/>
        <end position="207"/>
    </location>
</feature>
<dbReference type="Gene3D" id="1.20.1540.10">
    <property type="entry name" value="Rhomboid-like"/>
    <property type="match status" value="1"/>
</dbReference>
<dbReference type="GO" id="GO:0004252">
    <property type="term" value="F:serine-type endopeptidase activity"/>
    <property type="evidence" value="ECO:0007669"/>
    <property type="project" value="InterPro"/>
</dbReference>
<dbReference type="GO" id="GO:0016020">
    <property type="term" value="C:membrane"/>
    <property type="evidence" value="ECO:0007669"/>
    <property type="project" value="UniProtKB-SubCell"/>
</dbReference>
<evidence type="ECO:0000256" key="3">
    <source>
        <dbReference type="ARBA" id="ARBA00022692"/>
    </source>
</evidence>
<comment type="subcellular location">
    <subcellularLocation>
        <location evidence="1">Membrane</location>
        <topology evidence="1">Multi-pass membrane protein</topology>
    </subcellularLocation>
</comment>
<proteinExistence type="inferred from homology"/>
<feature type="transmembrane region" description="Helical" evidence="7">
    <location>
        <begin position="6"/>
        <end position="26"/>
    </location>
</feature>
<evidence type="ECO:0000256" key="2">
    <source>
        <dbReference type="ARBA" id="ARBA00009045"/>
    </source>
</evidence>
<organism evidence="9 10">
    <name type="scientific">Paenimyroides tangerinum</name>
    <dbReference type="NCBI Taxonomy" id="2488728"/>
    <lineage>
        <taxon>Bacteria</taxon>
        <taxon>Pseudomonadati</taxon>
        <taxon>Bacteroidota</taxon>
        <taxon>Flavobacteriia</taxon>
        <taxon>Flavobacteriales</taxon>
        <taxon>Flavobacteriaceae</taxon>
        <taxon>Paenimyroides</taxon>
    </lineage>
</organism>
<dbReference type="PANTHER" id="PTHR43731">
    <property type="entry name" value="RHOMBOID PROTEASE"/>
    <property type="match status" value="1"/>
</dbReference>
<feature type="transmembrane region" description="Helical" evidence="7">
    <location>
        <begin position="74"/>
        <end position="96"/>
    </location>
</feature>
<evidence type="ECO:0000256" key="7">
    <source>
        <dbReference type="SAM" id="Phobius"/>
    </source>
</evidence>
<gene>
    <name evidence="9" type="ORF">EG240_06330</name>
</gene>
<comment type="caution">
    <text evidence="9">The sequence shown here is derived from an EMBL/GenBank/DDBJ whole genome shotgun (WGS) entry which is preliminary data.</text>
</comment>
<dbReference type="Proteomes" id="UP000275719">
    <property type="component" value="Unassembled WGS sequence"/>
</dbReference>
<dbReference type="AlphaFoldDB" id="A0A3P3W9A6"/>
<keyword evidence="5 7" id="KW-1133">Transmembrane helix</keyword>
<dbReference type="EMBL" id="RQVQ01000011">
    <property type="protein sequence ID" value="RRJ91284.1"/>
    <property type="molecule type" value="Genomic_DNA"/>
</dbReference>
<protein>
    <submittedName>
        <fullName evidence="9">Rhomboid family intramembrane serine protease</fullName>
    </submittedName>
</protein>
<evidence type="ECO:0000256" key="1">
    <source>
        <dbReference type="ARBA" id="ARBA00004141"/>
    </source>
</evidence>
<feature type="transmembrane region" description="Helical" evidence="7">
    <location>
        <begin position="161"/>
        <end position="181"/>
    </location>
</feature>
<dbReference type="InterPro" id="IPR035952">
    <property type="entry name" value="Rhomboid-like_sf"/>
</dbReference>
<keyword evidence="6 7" id="KW-0472">Membrane</keyword>
<keyword evidence="10" id="KW-1185">Reference proteome</keyword>
<name>A0A3P3W9A6_9FLAO</name>
<feature type="transmembrane region" description="Helical" evidence="7">
    <location>
        <begin position="47"/>
        <end position="68"/>
    </location>
</feature>
<keyword evidence="3 7" id="KW-0812">Transmembrane</keyword>
<dbReference type="InterPro" id="IPR050925">
    <property type="entry name" value="Rhomboid_protease_S54"/>
</dbReference>